<dbReference type="InterPro" id="IPR009053">
    <property type="entry name" value="Prefoldin"/>
</dbReference>
<proteinExistence type="inferred from homology"/>
<dbReference type="OrthoDB" id="433124at2759"/>
<evidence type="ECO:0000256" key="1">
    <source>
        <dbReference type="ARBA" id="ARBA00007666"/>
    </source>
</evidence>
<evidence type="ECO:0000313" key="2">
    <source>
        <dbReference type="EnsemblMetazoa" id="Aqu2.1.33669_001"/>
    </source>
</evidence>
<dbReference type="PANTHER" id="PTHR13345:SF9">
    <property type="entry name" value="PROTEIN UXT"/>
    <property type="match status" value="1"/>
</dbReference>
<dbReference type="Pfam" id="PF02996">
    <property type="entry name" value="Prefoldin"/>
    <property type="match status" value="1"/>
</dbReference>
<protein>
    <recommendedName>
        <fullName evidence="3">Prefoldin subunit 3</fullName>
    </recommendedName>
</protein>
<dbReference type="PANTHER" id="PTHR13345">
    <property type="entry name" value="MEDIATOR OF RNA POLYMERASE II TRANSCRIPTION SUBUNIT 10"/>
    <property type="match status" value="1"/>
</dbReference>
<dbReference type="EnsemblMetazoa" id="Aqu2.1.33669_001">
    <property type="protein sequence ID" value="Aqu2.1.33669_001"/>
    <property type="gene ID" value="Aqu2.1.33669"/>
</dbReference>
<dbReference type="CDD" id="cd23158">
    <property type="entry name" value="Prefoldin_UXT"/>
    <property type="match status" value="1"/>
</dbReference>
<organism evidence="2">
    <name type="scientific">Amphimedon queenslandica</name>
    <name type="common">Sponge</name>
    <dbReference type="NCBI Taxonomy" id="400682"/>
    <lineage>
        <taxon>Eukaryota</taxon>
        <taxon>Metazoa</taxon>
        <taxon>Porifera</taxon>
        <taxon>Demospongiae</taxon>
        <taxon>Heteroscleromorpha</taxon>
        <taxon>Haplosclerida</taxon>
        <taxon>Niphatidae</taxon>
        <taxon>Amphimedon</taxon>
    </lineage>
</organism>
<dbReference type="InterPro" id="IPR004127">
    <property type="entry name" value="Prefoldin_subunit_alpha"/>
</dbReference>
<dbReference type="PRINTS" id="PR01502">
    <property type="entry name" value="UXTPROTEIN"/>
</dbReference>
<dbReference type="STRING" id="400682.A0A1X7V1K0"/>
<dbReference type="GO" id="GO:0003714">
    <property type="term" value="F:transcription corepressor activity"/>
    <property type="evidence" value="ECO:0007669"/>
    <property type="project" value="InterPro"/>
</dbReference>
<dbReference type="InParanoid" id="A0A1X7V1K0"/>
<dbReference type="eggNOG" id="KOG3047">
    <property type="taxonomic scope" value="Eukaryota"/>
</dbReference>
<dbReference type="OMA" id="ATMNFIM"/>
<dbReference type="GO" id="GO:0000122">
    <property type="term" value="P:negative regulation of transcription by RNA polymerase II"/>
    <property type="evidence" value="ECO:0007669"/>
    <property type="project" value="InterPro"/>
</dbReference>
<dbReference type="AlphaFoldDB" id="A0A1X7V1K0"/>
<reference evidence="2" key="1">
    <citation type="submission" date="2017-05" db="UniProtKB">
        <authorList>
            <consortium name="EnsemblMetazoa"/>
        </authorList>
    </citation>
    <scope>IDENTIFICATION</scope>
</reference>
<comment type="similarity">
    <text evidence="1">Belongs to the UXT family.</text>
</comment>
<sequence length="211" mass="24159">MAAAPSSKKVEEYETFFNERLAVDLENTLAERDKIYEEISEYNQLKNFIESTPEAGPMKTMVDIGCNFYMRAKIKDPTHISVLVGLDIYLFMTRPEALRFITVRNKHLYDKVAILSSKASDIRARMTLVLEGLREIQGLPAEEKEKPQREGIFPKHVGYKKLMYSYSVGTMLQQCVLIQQSDGIIIIIIQLANTTIYDNKDNNNNNAEKLV</sequence>
<dbReference type="InterPro" id="IPR003994">
    <property type="entry name" value="UXT"/>
</dbReference>
<dbReference type="GO" id="GO:0016592">
    <property type="term" value="C:mediator complex"/>
    <property type="evidence" value="ECO:0007669"/>
    <property type="project" value="TreeGrafter"/>
</dbReference>
<dbReference type="SUPFAM" id="SSF46579">
    <property type="entry name" value="Prefoldin"/>
    <property type="match status" value="1"/>
</dbReference>
<dbReference type="Gene3D" id="1.10.287.370">
    <property type="match status" value="1"/>
</dbReference>
<accession>A0A1X7V1K0</accession>
<name>A0A1X7V1K0_AMPQE</name>
<evidence type="ECO:0008006" key="3">
    <source>
        <dbReference type="Google" id="ProtNLM"/>
    </source>
</evidence>
<dbReference type="GO" id="GO:0045944">
    <property type="term" value="P:positive regulation of transcription by RNA polymerase II"/>
    <property type="evidence" value="ECO:0007669"/>
    <property type="project" value="TreeGrafter"/>
</dbReference>